<dbReference type="RefSeq" id="WP_240057059.1">
    <property type="nucleotide sequence ID" value="NZ_JAZHFZ010000025.1"/>
</dbReference>
<evidence type="ECO:0000259" key="2">
    <source>
        <dbReference type="Pfam" id="PF00534"/>
    </source>
</evidence>
<name>A0ABU9R475_9BURK</name>
<evidence type="ECO:0000313" key="3">
    <source>
        <dbReference type="EMBL" id="MEM5341675.1"/>
    </source>
</evidence>
<dbReference type="PANTHER" id="PTHR46401">
    <property type="entry name" value="GLYCOSYLTRANSFERASE WBBK-RELATED"/>
    <property type="match status" value="1"/>
</dbReference>
<accession>A0ABU9R475</accession>
<dbReference type="CDD" id="cd03809">
    <property type="entry name" value="GT4_MtfB-like"/>
    <property type="match status" value="1"/>
</dbReference>
<sequence>MPCAPANIRGGAERLRSRHMNYMAWRVESVVLATLDMSDARTLSMTHVPTPNLLINGRFLGRRATGVDRFAFETIRALDQLIELRDPLVAGLRAEIVVPEALTGMPNPFRHVGLQARGKGGGLRWEQLALPHAARGRLLLNLCNSGPLLYSRQVTVLHDAAPARVPDSYSRSFVAWYRLMAPRLGRVSRRVITVSEFSRRELSDAYRIPAGKIGVVPESGEHMLRVPVDEGAVVQKLNGRPFVLAVGSLNRHKNFRLVADAAKLIGDAQFDIVVVGGGDARVYGADKDALPAFVKHLGYVTDGELAALYARAACFVYPSRYEGFGLPPVEALAMGCPVIASRLPSVQEACGDAALYTSPDDPAELARLLERITADAALRASLRERGRARTEELTWRATAARLIEEISPWLM</sequence>
<reference evidence="3 4" key="1">
    <citation type="submission" date="2024-01" db="EMBL/GenBank/DDBJ databases">
        <title>The diversity of rhizobia nodulating Mimosa spp. in eleven states of Brazil covering several biomes is determined by host plant, location, and edaphic factors.</title>
        <authorList>
            <person name="Rouws L."/>
            <person name="Barauna A."/>
            <person name="Beukes C."/>
            <person name="De Faria S.M."/>
            <person name="Gross E."/>
            <person name="Dos Reis Junior F.B."/>
            <person name="Simon M."/>
            <person name="Maluk M."/>
            <person name="Odee D.W."/>
            <person name="Kenicer G."/>
            <person name="Young J.P.W."/>
            <person name="Reis V.M."/>
            <person name="Zilli J."/>
            <person name="James E.K."/>
        </authorList>
    </citation>
    <scope>NUCLEOTIDE SEQUENCE [LARGE SCALE GENOMIC DNA]</scope>
    <source>
        <strain evidence="3 4">JPY530</strain>
    </source>
</reference>
<dbReference type="Pfam" id="PF00534">
    <property type="entry name" value="Glycos_transf_1"/>
    <property type="match status" value="1"/>
</dbReference>
<dbReference type="Gene3D" id="3.40.50.2000">
    <property type="entry name" value="Glycogen Phosphorylase B"/>
    <property type="match status" value="1"/>
</dbReference>
<organism evidence="3 4">
    <name type="scientific">Paraburkholderia azotifigens</name>
    <dbReference type="NCBI Taxonomy" id="2057004"/>
    <lineage>
        <taxon>Bacteria</taxon>
        <taxon>Pseudomonadati</taxon>
        <taxon>Pseudomonadota</taxon>
        <taxon>Betaproteobacteria</taxon>
        <taxon>Burkholderiales</taxon>
        <taxon>Burkholderiaceae</taxon>
        <taxon>Paraburkholderia</taxon>
    </lineage>
</organism>
<evidence type="ECO:0000256" key="1">
    <source>
        <dbReference type="ARBA" id="ARBA00022679"/>
    </source>
</evidence>
<proteinExistence type="predicted"/>
<dbReference type="InterPro" id="IPR001296">
    <property type="entry name" value="Glyco_trans_1"/>
</dbReference>
<protein>
    <submittedName>
        <fullName evidence="3">Glycosyltransferase family 1 protein</fullName>
    </submittedName>
</protein>
<feature type="domain" description="Glycosyl transferase family 1" evidence="2">
    <location>
        <begin position="237"/>
        <end position="388"/>
    </location>
</feature>
<dbReference type="PANTHER" id="PTHR46401:SF2">
    <property type="entry name" value="GLYCOSYLTRANSFERASE WBBK-RELATED"/>
    <property type="match status" value="1"/>
</dbReference>
<gene>
    <name evidence="3" type="ORF">V4C56_18885</name>
</gene>
<dbReference type="Proteomes" id="UP001481677">
    <property type="component" value="Unassembled WGS sequence"/>
</dbReference>
<comment type="caution">
    <text evidence="3">The sequence shown here is derived from an EMBL/GenBank/DDBJ whole genome shotgun (WGS) entry which is preliminary data.</text>
</comment>
<evidence type="ECO:0000313" key="4">
    <source>
        <dbReference type="Proteomes" id="UP001481677"/>
    </source>
</evidence>
<dbReference type="SUPFAM" id="SSF53756">
    <property type="entry name" value="UDP-Glycosyltransferase/glycogen phosphorylase"/>
    <property type="match status" value="1"/>
</dbReference>
<dbReference type="EMBL" id="JAZHGA010000012">
    <property type="protein sequence ID" value="MEM5341675.1"/>
    <property type="molecule type" value="Genomic_DNA"/>
</dbReference>
<keyword evidence="4" id="KW-1185">Reference proteome</keyword>
<keyword evidence="1" id="KW-0808">Transferase</keyword>